<gene>
    <name evidence="1" type="ORF">MIMGU_mgv1a016946mg</name>
</gene>
<organism evidence="1 2">
    <name type="scientific">Erythranthe guttata</name>
    <name type="common">Yellow monkey flower</name>
    <name type="synonym">Mimulus guttatus</name>
    <dbReference type="NCBI Taxonomy" id="4155"/>
    <lineage>
        <taxon>Eukaryota</taxon>
        <taxon>Viridiplantae</taxon>
        <taxon>Streptophyta</taxon>
        <taxon>Embryophyta</taxon>
        <taxon>Tracheophyta</taxon>
        <taxon>Spermatophyta</taxon>
        <taxon>Magnoliopsida</taxon>
        <taxon>eudicotyledons</taxon>
        <taxon>Gunneridae</taxon>
        <taxon>Pentapetalae</taxon>
        <taxon>asterids</taxon>
        <taxon>lamiids</taxon>
        <taxon>Lamiales</taxon>
        <taxon>Phrymaceae</taxon>
        <taxon>Erythranthe</taxon>
    </lineage>
</organism>
<protein>
    <submittedName>
        <fullName evidence="1">Uncharacterized protein</fullName>
    </submittedName>
</protein>
<keyword evidence="2" id="KW-1185">Reference proteome</keyword>
<evidence type="ECO:0000313" key="1">
    <source>
        <dbReference type="EMBL" id="EYU36021.1"/>
    </source>
</evidence>
<reference evidence="1 2" key="1">
    <citation type="journal article" date="2013" name="Proc. Natl. Acad. Sci. U.S.A.">
        <title>Fine-scale variation in meiotic recombination in Mimulus inferred from population shotgun sequencing.</title>
        <authorList>
            <person name="Hellsten U."/>
            <person name="Wright K.M."/>
            <person name="Jenkins J."/>
            <person name="Shu S."/>
            <person name="Yuan Y."/>
            <person name="Wessler S.R."/>
            <person name="Schmutz J."/>
            <person name="Willis J.H."/>
            <person name="Rokhsar D.S."/>
        </authorList>
    </citation>
    <scope>NUCLEOTIDE SEQUENCE [LARGE SCALE GENOMIC DNA]</scope>
    <source>
        <strain evidence="2">cv. DUN x IM62</strain>
    </source>
</reference>
<evidence type="ECO:0000313" key="2">
    <source>
        <dbReference type="Proteomes" id="UP000030748"/>
    </source>
</evidence>
<name>A0A022R719_ERYGU</name>
<sequence>MILAEKTSSTTYIFNMAGELFRLKLTDDEGTRQQSPYRSHERIFEFYITRKGGATNLYYLLVVEQINTIISTKQQKEKNAIMYLVILITCNKARLLTQSR</sequence>
<dbReference type="EMBL" id="KI630592">
    <property type="protein sequence ID" value="EYU36021.1"/>
    <property type="molecule type" value="Genomic_DNA"/>
</dbReference>
<dbReference type="Proteomes" id="UP000030748">
    <property type="component" value="Unassembled WGS sequence"/>
</dbReference>
<proteinExistence type="predicted"/>
<dbReference type="AlphaFoldDB" id="A0A022R719"/>
<accession>A0A022R719</accession>